<dbReference type="Pfam" id="PF00643">
    <property type="entry name" value="zf-B_box"/>
    <property type="match status" value="1"/>
</dbReference>
<dbReference type="PRINTS" id="PR01407">
    <property type="entry name" value="BUTYPHLNCDUF"/>
</dbReference>
<dbReference type="PROSITE" id="PS00518">
    <property type="entry name" value="ZF_RING_1"/>
    <property type="match status" value="1"/>
</dbReference>
<dbReference type="Pfam" id="PF15227">
    <property type="entry name" value="zf-C3HC4_4"/>
    <property type="match status" value="1"/>
</dbReference>
<dbReference type="Ensembl" id="ENSTMTT00000025410.1">
    <property type="protein sequence ID" value="ENSTMTP00000024546.1"/>
    <property type="gene ID" value="ENSTMTG00000017870.1"/>
</dbReference>
<dbReference type="InterPro" id="IPR013320">
    <property type="entry name" value="ConA-like_dom_sf"/>
</dbReference>
<dbReference type="InterPro" id="IPR003879">
    <property type="entry name" value="Butyrophylin_SPRY"/>
</dbReference>
<dbReference type="SMART" id="SM00184">
    <property type="entry name" value="RING"/>
    <property type="match status" value="1"/>
</dbReference>
<dbReference type="PROSITE" id="PS50119">
    <property type="entry name" value="ZF_BBOX"/>
    <property type="match status" value="1"/>
</dbReference>
<evidence type="ECO:0000256" key="4">
    <source>
        <dbReference type="PROSITE-ProRule" id="PRU00024"/>
    </source>
</evidence>
<evidence type="ECO:0000256" key="2">
    <source>
        <dbReference type="ARBA" id="ARBA00022771"/>
    </source>
</evidence>
<dbReference type="AlphaFoldDB" id="A0A674JRW8"/>
<dbReference type="GeneTree" id="ENSGT01030000234669"/>
<evidence type="ECO:0000256" key="3">
    <source>
        <dbReference type="ARBA" id="ARBA00022833"/>
    </source>
</evidence>
<keyword evidence="3" id="KW-0862">Zinc</keyword>
<dbReference type="CDD" id="cd19762">
    <property type="entry name" value="Bbox2_TRIM7-like"/>
    <property type="match status" value="1"/>
</dbReference>
<dbReference type="InterPro" id="IPR017907">
    <property type="entry name" value="Znf_RING_CS"/>
</dbReference>
<feature type="domain" description="B30.2/SPRY" evidence="8">
    <location>
        <begin position="267"/>
        <end position="461"/>
    </location>
</feature>
<feature type="domain" description="B box-type" evidence="7">
    <location>
        <begin position="93"/>
        <end position="130"/>
    </location>
</feature>
<dbReference type="SUPFAM" id="SSF57845">
    <property type="entry name" value="B-box zinc-binding domain"/>
    <property type="match status" value="1"/>
</dbReference>
<keyword evidence="5" id="KW-0175">Coiled coil</keyword>
<dbReference type="InterPro" id="IPR043136">
    <property type="entry name" value="B30.2/SPRY_sf"/>
</dbReference>
<evidence type="ECO:0000259" key="6">
    <source>
        <dbReference type="PROSITE" id="PS50089"/>
    </source>
</evidence>
<evidence type="ECO:0000256" key="1">
    <source>
        <dbReference type="ARBA" id="ARBA00022723"/>
    </source>
</evidence>
<dbReference type="PROSITE" id="PS50188">
    <property type="entry name" value="B302_SPRY"/>
    <property type="match status" value="1"/>
</dbReference>
<dbReference type="GO" id="GO:0008270">
    <property type="term" value="F:zinc ion binding"/>
    <property type="evidence" value="ECO:0007669"/>
    <property type="project" value="UniProtKB-KW"/>
</dbReference>
<dbReference type="PANTHER" id="PTHR24103">
    <property type="entry name" value="E3 UBIQUITIN-PROTEIN LIGASE TRIM"/>
    <property type="match status" value="1"/>
</dbReference>
<sequence>MAAENPVESLQEEATCPVCLDYFTEPVSLECGHNFCRDCISQCWEGSDTAHTCPQCRETVQQRNLRPNRQLANIIEIAKRLNLQGKAAGGDGVCGEHQEALKLFCEEDQTPICVVCDKSRAHRAHTVVPIQEAAQEYKERIQAHLKTLREERENPCPIFIQKQTQTQRQKIVSEFHQLQQFLEEQERLLLAQLEKLDKEIVRIQNENVSQLSEQISRLSELISEMEGKCQKPASEFLQVRLSEEHRCEMGKFQQPEEISPELEERVSGFSQKTIALLETLGKFKVKVTLDPDMAYPDLVLSEDRKRVRWGDTRQNLPKNPERFDCWACVLGCEGFTSGRHCWEVEVEGGRCWAVGVARESVGRKEGISLSPELGIWAVEQWWGQFWALTSPVTLLPLSRVPSRIRVCLDCDRGQVTFINAGDEAPIFTFPPGSVPGERIRPWLRVWDRQTRLRLWEGEMGAV</sequence>
<dbReference type="Gene3D" id="2.60.120.920">
    <property type="match status" value="1"/>
</dbReference>
<dbReference type="InterPro" id="IPR000315">
    <property type="entry name" value="Znf_B-box"/>
</dbReference>
<evidence type="ECO:0000259" key="7">
    <source>
        <dbReference type="PROSITE" id="PS50119"/>
    </source>
</evidence>
<reference evidence="9" key="1">
    <citation type="submission" date="2025-08" db="UniProtKB">
        <authorList>
            <consortium name="Ensembl"/>
        </authorList>
    </citation>
    <scope>IDENTIFICATION</scope>
</reference>
<dbReference type="InterPro" id="IPR050143">
    <property type="entry name" value="TRIM/RBCC"/>
</dbReference>
<dbReference type="CDD" id="cd12888">
    <property type="entry name" value="SPRY_PRY_TRIM7_like"/>
    <property type="match status" value="1"/>
</dbReference>
<evidence type="ECO:0008006" key="11">
    <source>
        <dbReference type="Google" id="ProtNLM"/>
    </source>
</evidence>
<evidence type="ECO:0000256" key="5">
    <source>
        <dbReference type="SAM" id="Coils"/>
    </source>
</evidence>
<dbReference type="PROSITE" id="PS50089">
    <property type="entry name" value="ZF_RING_2"/>
    <property type="match status" value="1"/>
</dbReference>
<dbReference type="SUPFAM" id="SSF57850">
    <property type="entry name" value="RING/U-box"/>
    <property type="match status" value="1"/>
</dbReference>
<proteinExistence type="predicted"/>
<dbReference type="SUPFAM" id="SSF49899">
    <property type="entry name" value="Concanavalin A-like lectins/glucanases"/>
    <property type="match status" value="1"/>
</dbReference>
<keyword evidence="10" id="KW-1185">Reference proteome</keyword>
<evidence type="ECO:0000313" key="10">
    <source>
        <dbReference type="Proteomes" id="UP000472274"/>
    </source>
</evidence>
<dbReference type="InterPro" id="IPR001841">
    <property type="entry name" value="Znf_RING"/>
</dbReference>
<accession>A0A674JRW8</accession>
<dbReference type="Gene3D" id="3.30.160.60">
    <property type="entry name" value="Classic Zinc Finger"/>
    <property type="match status" value="1"/>
</dbReference>
<dbReference type="SMART" id="SM00336">
    <property type="entry name" value="BBOX"/>
    <property type="match status" value="1"/>
</dbReference>
<evidence type="ECO:0000259" key="8">
    <source>
        <dbReference type="PROSITE" id="PS50188"/>
    </source>
</evidence>
<dbReference type="SMART" id="SM00589">
    <property type="entry name" value="PRY"/>
    <property type="match status" value="1"/>
</dbReference>
<dbReference type="InterPro" id="IPR006574">
    <property type="entry name" value="PRY"/>
</dbReference>
<keyword evidence="1" id="KW-0479">Metal-binding</keyword>
<protein>
    <recommendedName>
        <fullName evidence="11">Zinc finger protein RFP-like</fullName>
    </recommendedName>
</protein>
<dbReference type="Gene3D" id="3.30.40.10">
    <property type="entry name" value="Zinc/RING finger domain, C3HC4 (zinc finger)"/>
    <property type="match status" value="1"/>
</dbReference>
<dbReference type="SMART" id="SM00449">
    <property type="entry name" value="SPRY"/>
    <property type="match status" value="1"/>
</dbReference>
<dbReference type="InterPro" id="IPR001870">
    <property type="entry name" value="B30.2/SPRY"/>
</dbReference>
<name>A0A674JRW8_9SAUR</name>
<dbReference type="InterPro" id="IPR003877">
    <property type="entry name" value="SPRY_dom"/>
</dbReference>
<dbReference type="Proteomes" id="UP000472274">
    <property type="component" value="Unplaced"/>
</dbReference>
<keyword evidence="2 4" id="KW-0863">Zinc-finger</keyword>
<dbReference type="Pfam" id="PF13765">
    <property type="entry name" value="PRY"/>
    <property type="match status" value="1"/>
</dbReference>
<feature type="coiled-coil region" evidence="5">
    <location>
        <begin position="179"/>
        <end position="228"/>
    </location>
</feature>
<dbReference type="FunFam" id="2.60.120.920:FF:000004">
    <property type="entry name" value="Butyrophilin subfamily 1 member A1"/>
    <property type="match status" value="1"/>
</dbReference>
<dbReference type="Pfam" id="PF00622">
    <property type="entry name" value="SPRY"/>
    <property type="match status" value="1"/>
</dbReference>
<dbReference type="InterPro" id="IPR013083">
    <property type="entry name" value="Znf_RING/FYVE/PHD"/>
</dbReference>
<organism evidence="9 10">
    <name type="scientific">Terrapene triunguis</name>
    <name type="common">Three-toed box turtle</name>
    <dbReference type="NCBI Taxonomy" id="2587831"/>
    <lineage>
        <taxon>Eukaryota</taxon>
        <taxon>Metazoa</taxon>
        <taxon>Chordata</taxon>
        <taxon>Craniata</taxon>
        <taxon>Vertebrata</taxon>
        <taxon>Euteleostomi</taxon>
        <taxon>Archelosauria</taxon>
        <taxon>Testudinata</taxon>
        <taxon>Testudines</taxon>
        <taxon>Cryptodira</taxon>
        <taxon>Durocryptodira</taxon>
        <taxon>Testudinoidea</taxon>
        <taxon>Emydidae</taxon>
        <taxon>Terrapene</taxon>
    </lineage>
</organism>
<evidence type="ECO:0000313" key="9">
    <source>
        <dbReference type="Ensembl" id="ENSTMTP00000024546.1"/>
    </source>
</evidence>
<dbReference type="InParanoid" id="A0A674JRW8"/>
<reference evidence="9" key="2">
    <citation type="submission" date="2025-09" db="UniProtKB">
        <authorList>
            <consortium name="Ensembl"/>
        </authorList>
    </citation>
    <scope>IDENTIFICATION</scope>
</reference>
<dbReference type="CDD" id="cd16594">
    <property type="entry name" value="RING-HC_TRIM7-like_C-IV"/>
    <property type="match status" value="1"/>
</dbReference>
<feature type="domain" description="RING-type" evidence="6">
    <location>
        <begin position="16"/>
        <end position="57"/>
    </location>
</feature>